<dbReference type="PROSITE" id="PS51257">
    <property type="entry name" value="PROKAR_LIPOPROTEIN"/>
    <property type="match status" value="1"/>
</dbReference>
<comment type="caution">
    <text evidence="1">The sequence shown here is derived from an EMBL/GenBank/DDBJ whole genome shotgun (WGS) entry which is preliminary data.</text>
</comment>
<organism evidence="1 2">
    <name type="scientific">Longispora fulva</name>
    <dbReference type="NCBI Taxonomy" id="619741"/>
    <lineage>
        <taxon>Bacteria</taxon>
        <taxon>Bacillati</taxon>
        <taxon>Actinomycetota</taxon>
        <taxon>Actinomycetes</taxon>
        <taxon>Micromonosporales</taxon>
        <taxon>Micromonosporaceae</taxon>
        <taxon>Longispora</taxon>
    </lineage>
</organism>
<dbReference type="RefSeq" id="WP_197007446.1">
    <property type="nucleotide sequence ID" value="NZ_BONS01000019.1"/>
</dbReference>
<sequence length="122" mass="12245">MTGQGRGARRGPVGAAAGVVLLLLAGCSDPATTIAEGSYRNAVALGAGRVLAAQGVPLSHRLACATSGPDDWSTVRTVCTGRTTDGRPVRVDGLAERADTATPAERYTISVAGTVLVVTNGL</sequence>
<keyword evidence="2" id="KW-1185">Reference proteome</keyword>
<name>A0A8J7KK54_9ACTN</name>
<dbReference type="EMBL" id="JADOUF010000001">
    <property type="protein sequence ID" value="MBG6140955.1"/>
    <property type="molecule type" value="Genomic_DNA"/>
</dbReference>
<protein>
    <recommendedName>
        <fullName evidence="3">DUF4333 domain-containing protein</fullName>
    </recommendedName>
</protein>
<evidence type="ECO:0000313" key="2">
    <source>
        <dbReference type="Proteomes" id="UP000622552"/>
    </source>
</evidence>
<evidence type="ECO:0000313" key="1">
    <source>
        <dbReference type="EMBL" id="MBG6140955.1"/>
    </source>
</evidence>
<proteinExistence type="predicted"/>
<gene>
    <name evidence="1" type="ORF">IW245_007149</name>
</gene>
<reference evidence="1" key="1">
    <citation type="submission" date="2020-11" db="EMBL/GenBank/DDBJ databases">
        <title>Sequencing the genomes of 1000 actinobacteria strains.</title>
        <authorList>
            <person name="Klenk H.-P."/>
        </authorList>
    </citation>
    <scope>NUCLEOTIDE SEQUENCE</scope>
    <source>
        <strain evidence="1">DSM 45356</strain>
    </source>
</reference>
<evidence type="ECO:0008006" key="3">
    <source>
        <dbReference type="Google" id="ProtNLM"/>
    </source>
</evidence>
<dbReference type="AlphaFoldDB" id="A0A8J7KK54"/>
<accession>A0A8J7KK54</accession>
<dbReference type="Proteomes" id="UP000622552">
    <property type="component" value="Unassembled WGS sequence"/>
</dbReference>